<comment type="caution">
    <text evidence="2">The sequence shown here is derived from an EMBL/GenBank/DDBJ whole genome shotgun (WGS) entry which is preliminary data.</text>
</comment>
<dbReference type="PANTHER" id="PTHR43135">
    <property type="entry name" value="ALPHA-D-RIBOSE 1-METHYLPHOSPHONATE 5-TRIPHOSPHATE DIPHOSPHATASE"/>
    <property type="match status" value="1"/>
</dbReference>
<organism evidence="2 3">
    <name type="scientific">Kribbella deserti</name>
    <dbReference type="NCBI Taxonomy" id="1926257"/>
    <lineage>
        <taxon>Bacteria</taxon>
        <taxon>Bacillati</taxon>
        <taxon>Actinomycetota</taxon>
        <taxon>Actinomycetes</taxon>
        <taxon>Propionibacteriales</taxon>
        <taxon>Kribbellaceae</taxon>
        <taxon>Kribbella</taxon>
    </lineage>
</organism>
<dbReference type="Gene3D" id="2.30.40.10">
    <property type="entry name" value="Urease, subunit C, domain 1"/>
    <property type="match status" value="2"/>
</dbReference>
<dbReference type="PROSITE" id="PS51318">
    <property type="entry name" value="TAT"/>
    <property type="match status" value="1"/>
</dbReference>
<feature type="domain" description="Amidohydrolase-related" evidence="1">
    <location>
        <begin position="388"/>
        <end position="480"/>
    </location>
</feature>
<gene>
    <name evidence="2" type="ORF">ACFFGN_30095</name>
</gene>
<dbReference type="EMBL" id="JBHLTC010000039">
    <property type="protein sequence ID" value="MFC0628360.1"/>
    <property type="molecule type" value="Genomic_DNA"/>
</dbReference>
<protein>
    <submittedName>
        <fullName evidence="2">Amidohydrolase family protein</fullName>
    </submittedName>
</protein>
<dbReference type="Gene3D" id="3.30.110.90">
    <property type="entry name" value="Amidohydrolase"/>
    <property type="match status" value="2"/>
</dbReference>
<dbReference type="RefSeq" id="WP_380054502.1">
    <property type="nucleotide sequence ID" value="NZ_JBHLTC010000039.1"/>
</dbReference>
<proteinExistence type="predicted"/>
<dbReference type="Pfam" id="PF01979">
    <property type="entry name" value="Amidohydro_1"/>
    <property type="match status" value="1"/>
</dbReference>
<dbReference type="SUPFAM" id="SSF51556">
    <property type="entry name" value="Metallo-dependent hydrolases"/>
    <property type="match status" value="1"/>
</dbReference>
<sequence length="518" mass="55666">MTNQPKSSGLARRQFLAATTAAAGAVVVTGGPLLNPPRANATLAGAAGRTVTALIHATVIDIDTGRRLRDHTVLLSGDRITAVGREVRIPRGARVIDLTGKYVVPGLADMHAHALSTERVDLPLHLANGVTTIRIMSGNAMVYDWRDRVDAGSLTGPRMVVGSQIVDGDPTLWDPNLLPAVVVTDEASARDAVRRLKDEGADFIKVYSRVSPVAHRAILDEARRLGLTVAGHAPDAVPVTTVSDLGQRSLEHLHGVAWAVSSREREVRRLVEAIRVQTGDYNSWFRQIHAPEWLAANTFSPARASAVFATLKANRTRVVPTLTMHRVLDMPDTALPDPSLLRYQSADTTGTFDWVLENLYKANRPADEIAHQQQMWEYRQQFAGELFRVGVPVLAGTDTGTPYSVPGFALHEELALLVQSGATPLQALQAATREPARFLGQQAGKVAAGKLADLVVLAADPLADIRNTRRIDSVIAAGRLIDSAERLRMLADVEAAVQEPGQATAAVGCCGGRPSTHK</sequence>
<dbReference type="InterPro" id="IPR032466">
    <property type="entry name" value="Metal_Hydrolase"/>
</dbReference>
<dbReference type="Gene3D" id="1.20.58.520">
    <property type="entry name" value="Amidohydrolase"/>
    <property type="match status" value="2"/>
</dbReference>
<name>A0ABV6QV15_9ACTN</name>
<dbReference type="InterPro" id="IPR006680">
    <property type="entry name" value="Amidohydro-rel"/>
</dbReference>
<dbReference type="InterPro" id="IPR011059">
    <property type="entry name" value="Metal-dep_hydrolase_composite"/>
</dbReference>
<reference evidence="2 3" key="1">
    <citation type="submission" date="2024-09" db="EMBL/GenBank/DDBJ databases">
        <authorList>
            <person name="Sun Q."/>
            <person name="Mori K."/>
        </authorList>
    </citation>
    <scope>NUCLEOTIDE SEQUENCE [LARGE SCALE GENOMIC DNA]</scope>
    <source>
        <strain evidence="2 3">CGMCC 1.15906</strain>
    </source>
</reference>
<accession>A0ABV6QV15</accession>
<dbReference type="Gene3D" id="3.40.50.10910">
    <property type="entry name" value="Amidohydrolase"/>
    <property type="match status" value="1"/>
</dbReference>
<evidence type="ECO:0000259" key="1">
    <source>
        <dbReference type="Pfam" id="PF01979"/>
    </source>
</evidence>
<dbReference type="InterPro" id="IPR051781">
    <property type="entry name" value="Metallo-dep_Hydrolase"/>
</dbReference>
<dbReference type="SUPFAM" id="SSF51338">
    <property type="entry name" value="Composite domain of metallo-dependent hydrolases"/>
    <property type="match status" value="1"/>
</dbReference>
<keyword evidence="3" id="KW-1185">Reference proteome</keyword>
<evidence type="ECO:0000313" key="3">
    <source>
        <dbReference type="Proteomes" id="UP001589890"/>
    </source>
</evidence>
<dbReference type="Proteomes" id="UP001589890">
    <property type="component" value="Unassembled WGS sequence"/>
</dbReference>
<evidence type="ECO:0000313" key="2">
    <source>
        <dbReference type="EMBL" id="MFC0628360.1"/>
    </source>
</evidence>
<dbReference type="PANTHER" id="PTHR43135:SF3">
    <property type="entry name" value="ALPHA-D-RIBOSE 1-METHYLPHOSPHONATE 5-TRIPHOSPHATE DIPHOSPHATASE"/>
    <property type="match status" value="1"/>
</dbReference>
<dbReference type="InterPro" id="IPR006311">
    <property type="entry name" value="TAT_signal"/>
</dbReference>